<dbReference type="AlphaFoldDB" id="A0A7R9JYT2"/>
<organism evidence="1">
    <name type="scientific">Timema genevievae</name>
    <name type="common">Walking stick</name>
    <dbReference type="NCBI Taxonomy" id="629358"/>
    <lineage>
        <taxon>Eukaryota</taxon>
        <taxon>Metazoa</taxon>
        <taxon>Ecdysozoa</taxon>
        <taxon>Arthropoda</taxon>
        <taxon>Hexapoda</taxon>
        <taxon>Insecta</taxon>
        <taxon>Pterygota</taxon>
        <taxon>Neoptera</taxon>
        <taxon>Polyneoptera</taxon>
        <taxon>Phasmatodea</taxon>
        <taxon>Timematodea</taxon>
        <taxon>Timematoidea</taxon>
        <taxon>Timematidae</taxon>
        <taxon>Timema</taxon>
    </lineage>
</organism>
<name>A0A7R9JYT2_TIMGE</name>
<dbReference type="Pfam" id="PF01395">
    <property type="entry name" value="PBP_GOBP"/>
    <property type="match status" value="1"/>
</dbReference>
<dbReference type="GO" id="GO:0005549">
    <property type="term" value="F:odorant binding"/>
    <property type="evidence" value="ECO:0007669"/>
    <property type="project" value="InterPro"/>
</dbReference>
<dbReference type="CDD" id="cd23992">
    <property type="entry name" value="PBP_GOBP"/>
    <property type="match status" value="1"/>
</dbReference>
<dbReference type="InterPro" id="IPR036728">
    <property type="entry name" value="PBP_GOBP_sf"/>
</dbReference>
<protein>
    <submittedName>
        <fullName evidence="1">Uncharacterized protein</fullName>
    </submittedName>
</protein>
<proteinExistence type="predicted"/>
<gene>
    <name evidence="1" type="ORF">TGEB3V08_LOCUS5905</name>
</gene>
<dbReference type="SUPFAM" id="SSF47565">
    <property type="entry name" value="Insect pheromone/odorant-binding proteins"/>
    <property type="match status" value="1"/>
</dbReference>
<reference evidence="1" key="1">
    <citation type="submission" date="2020-11" db="EMBL/GenBank/DDBJ databases">
        <authorList>
            <person name="Tran Van P."/>
        </authorList>
    </citation>
    <scope>NUCLEOTIDE SEQUENCE</scope>
</reference>
<dbReference type="Gene3D" id="1.10.238.20">
    <property type="entry name" value="Pheromone/general odorant binding protein domain"/>
    <property type="match status" value="1"/>
</dbReference>
<sequence length="131" mass="15103">MQSFLPTLYGNGVAEEVITFEDFTEDIKSHIKECEEEKNVKKEDCLKQWKESKGKELSEGCKCMVKCVGNKADVMDDKGHVIEANLKKHVDKMTDQKKKEMVEKIIEDCKDKDSEIEEFYVKGAYLEIGPF</sequence>
<accession>A0A7R9JYT2</accession>
<evidence type="ECO:0000313" key="1">
    <source>
        <dbReference type="EMBL" id="CAD7595115.1"/>
    </source>
</evidence>
<dbReference type="InterPro" id="IPR006170">
    <property type="entry name" value="PBP/GOBP"/>
</dbReference>
<dbReference type="EMBL" id="OE841276">
    <property type="protein sequence ID" value="CAD7595115.1"/>
    <property type="molecule type" value="Genomic_DNA"/>
</dbReference>